<organism evidence="1 2">
    <name type="scientific">Pleurodeles waltl</name>
    <name type="common">Iberian ribbed newt</name>
    <dbReference type="NCBI Taxonomy" id="8319"/>
    <lineage>
        <taxon>Eukaryota</taxon>
        <taxon>Metazoa</taxon>
        <taxon>Chordata</taxon>
        <taxon>Craniata</taxon>
        <taxon>Vertebrata</taxon>
        <taxon>Euteleostomi</taxon>
        <taxon>Amphibia</taxon>
        <taxon>Batrachia</taxon>
        <taxon>Caudata</taxon>
        <taxon>Salamandroidea</taxon>
        <taxon>Salamandridae</taxon>
        <taxon>Pleurodelinae</taxon>
        <taxon>Pleurodeles</taxon>
    </lineage>
</organism>
<dbReference type="EMBL" id="JANPWB010000015">
    <property type="protein sequence ID" value="KAJ1087727.1"/>
    <property type="molecule type" value="Genomic_DNA"/>
</dbReference>
<comment type="caution">
    <text evidence="1">The sequence shown here is derived from an EMBL/GenBank/DDBJ whole genome shotgun (WGS) entry which is preliminary data.</text>
</comment>
<sequence length="117" mass="12522">MGECIGRRTCYQGGGDEVLPPLKIYERAGQGGIGQGLGRGDLEGRGFGDKNLDSIGRLTGLRRREGEAPCGYLDCGDGRLGHRPRRGWCGVSGAMVRGWSASPRLLATWNKPCGFRG</sequence>
<keyword evidence="2" id="KW-1185">Reference proteome</keyword>
<reference evidence="1" key="1">
    <citation type="journal article" date="2022" name="bioRxiv">
        <title>Sequencing and chromosome-scale assembly of the giantPleurodeles waltlgenome.</title>
        <authorList>
            <person name="Brown T."/>
            <person name="Elewa A."/>
            <person name="Iarovenko S."/>
            <person name="Subramanian E."/>
            <person name="Araus A.J."/>
            <person name="Petzold A."/>
            <person name="Susuki M."/>
            <person name="Suzuki K.-i.T."/>
            <person name="Hayashi T."/>
            <person name="Toyoda A."/>
            <person name="Oliveira C."/>
            <person name="Osipova E."/>
            <person name="Leigh N.D."/>
            <person name="Simon A."/>
            <person name="Yun M.H."/>
        </authorList>
    </citation>
    <scope>NUCLEOTIDE SEQUENCE</scope>
    <source>
        <strain evidence="1">20211129_DDA</strain>
        <tissue evidence="1">Liver</tissue>
    </source>
</reference>
<dbReference type="AlphaFoldDB" id="A0AAV7L9Q9"/>
<evidence type="ECO:0000313" key="2">
    <source>
        <dbReference type="Proteomes" id="UP001066276"/>
    </source>
</evidence>
<accession>A0AAV7L9Q9</accession>
<protein>
    <submittedName>
        <fullName evidence="1">Uncharacterized protein</fullName>
    </submittedName>
</protein>
<name>A0AAV7L9Q9_PLEWA</name>
<dbReference type="Proteomes" id="UP001066276">
    <property type="component" value="Chromosome 11"/>
</dbReference>
<proteinExistence type="predicted"/>
<evidence type="ECO:0000313" key="1">
    <source>
        <dbReference type="EMBL" id="KAJ1087727.1"/>
    </source>
</evidence>
<gene>
    <name evidence="1" type="ORF">NDU88_000892</name>
</gene>